<evidence type="ECO:0000256" key="3">
    <source>
        <dbReference type="ARBA" id="ARBA00023242"/>
    </source>
</evidence>
<keyword evidence="9" id="KW-1185">Reference proteome</keyword>
<evidence type="ECO:0000256" key="1">
    <source>
        <dbReference type="ARBA" id="ARBA00004604"/>
    </source>
</evidence>
<organism evidence="8 9">
    <name type="scientific">Boletus reticuloceps</name>
    <dbReference type="NCBI Taxonomy" id="495285"/>
    <lineage>
        <taxon>Eukaryota</taxon>
        <taxon>Fungi</taxon>
        <taxon>Dikarya</taxon>
        <taxon>Basidiomycota</taxon>
        <taxon>Agaricomycotina</taxon>
        <taxon>Agaricomycetes</taxon>
        <taxon>Agaricomycetidae</taxon>
        <taxon>Boletales</taxon>
        <taxon>Boletineae</taxon>
        <taxon>Boletaceae</taxon>
        <taxon>Boletoideae</taxon>
        <taxon>Boletus</taxon>
    </lineage>
</organism>
<feature type="transmembrane region" description="Helical" evidence="6">
    <location>
        <begin position="356"/>
        <end position="377"/>
    </location>
</feature>
<proteinExistence type="inferred from homology"/>
<sequence>MDRKPRNARSKRALEAREPKEVEDARTAIFVRGTHAGEVVQNAMKELMALKKPNAISFSKKNDVRPFEDASSLEFWAQKNDASIFVVGQSTKKRPNGLVMVRTFDSRVLDMCEFGVDSFVSMAAFKTTTVGGAGLDDPKQLPKVHVRTYTAKLVSSGTRVPRVELTEMGPRLDLSLRRWQEADPEMWKAAMRRPKMKKQDVEKGLGKRKKNIEVDEMGDMRGRVHVGKQDLGKLQTRKMKGLKSRGVFVHRPYITVGTALPSATSQSPTSISVGQPTSTTPTPPATTTNGVTSNPLTSPTTTTSSSSTTSAQSSTHLQTRSRSAPHLSHHHHLDTHIPESPNDLQLVLYQQGRGRGVFSVVGLIVIVLAIVLIINTVRRRRAQKFDRDVAEAAAEAAASPRSPFDDYNGNGGGGGGYGYSDNSHGTYQLPPLSPQHGAYGMSEMSQYDPYAAGAASLAASAVGRSRSRKDSEPGTPGIAGVGAGTLAREPSKRAPYHAFAGPGPQLHELQRGNGTFRSGRGNQDILEAAGLAGTGAAAATMTSNNLGNNASGTYVTRKPSEATQHTLSGRSNLGSMSSGSHHPTTLHPGYPVDSYYPQRSDTLSPDPFAVYPPVLSAPSNSLPNPYDVSAPLPSPPEHQTDLEDPVDPGSPTALRSDEQRMSYQDNADYSQGNRILRVANE</sequence>
<keyword evidence="3 4" id="KW-0539">Nucleus</keyword>
<comment type="caution">
    <text evidence="8">The sequence shown here is derived from an EMBL/GenBank/DDBJ whole genome shotgun (WGS) entry which is preliminary data.</text>
</comment>
<dbReference type="Pfam" id="PF04427">
    <property type="entry name" value="Brix"/>
    <property type="match status" value="2"/>
</dbReference>
<evidence type="ECO:0000313" key="9">
    <source>
        <dbReference type="Proteomes" id="UP000683000"/>
    </source>
</evidence>
<dbReference type="PANTHER" id="PTHR12728:SF0">
    <property type="entry name" value="RIBOSOME PRODUCTION FACTOR 2 HOMOLOG"/>
    <property type="match status" value="1"/>
</dbReference>
<reference evidence="8" key="1">
    <citation type="submission" date="2021-03" db="EMBL/GenBank/DDBJ databases">
        <title>Evolutionary innovations through gain and loss of genes in the ectomycorrhizal Boletales.</title>
        <authorList>
            <person name="Wu G."/>
            <person name="Miyauchi S."/>
            <person name="Morin E."/>
            <person name="Yang Z.-L."/>
            <person name="Xu J."/>
            <person name="Martin F.M."/>
        </authorList>
    </citation>
    <scope>NUCLEOTIDE SEQUENCE</scope>
    <source>
        <strain evidence="8">BR01</strain>
    </source>
</reference>
<dbReference type="AlphaFoldDB" id="A0A8I2YQV4"/>
<feature type="compositionally biased region" description="Polar residues" evidence="5">
    <location>
        <begin position="261"/>
        <end position="275"/>
    </location>
</feature>
<feature type="compositionally biased region" description="Low complexity" evidence="5">
    <location>
        <begin position="276"/>
        <end position="315"/>
    </location>
</feature>
<dbReference type="PROSITE" id="PS50833">
    <property type="entry name" value="BRIX"/>
    <property type="match status" value="1"/>
</dbReference>
<keyword evidence="6" id="KW-0472">Membrane</keyword>
<feature type="compositionally biased region" description="Polar residues" evidence="5">
    <location>
        <begin position="661"/>
        <end position="673"/>
    </location>
</feature>
<keyword evidence="6" id="KW-1133">Transmembrane helix</keyword>
<dbReference type="SMART" id="SM00879">
    <property type="entry name" value="Brix"/>
    <property type="match status" value="1"/>
</dbReference>
<feature type="region of interest" description="Disordered" evidence="5">
    <location>
        <begin position="260"/>
        <end position="339"/>
    </location>
</feature>
<dbReference type="InterPro" id="IPR007109">
    <property type="entry name" value="Brix"/>
</dbReference>
<dbReference type="EMBL" id="JAGFBS010000013">
    <property type="protein sequence ID" value="KAG6375782.1"/>
    <property type="molecule type" value="Genomic_DNA"/>
</dbReference>
<dbReference type="PANTHER" id="PTHR12728">
    <property type="entry name" value="BRIX DOMAIN CONTAINING PROTEIN"/>
    <property type="match status" value="1"/>
</dbReference>
<evidence type="ECO:0000256" key="2">
    <source>
        <dbReference type="ARBA" id="ARBA00010782"/>
    </source>
</evidence>
<dbReference type="InterPro" id="IPR039770">
    <property type="entry name" value="Rpf2"/>
</dbReference>
<evidence type="ECO:0000256" key="5">
    <source>
        <dbReference type="SAM" id="MobiDB-lite"/>
    </source>
</evidence>
<feature type="compositionally biased region" description="Polar residues" evidence="5">
    <location>
        <begin position="544"/>
        <end position="554"/>
    </location>
</feature>
<protein>
    <recommendedName>
        <fullName evidence="4">Ribosome production factor 2 homolog</fullName>
    </recommendedName>
    <alternativeName>
        <fullName evidence="4">Ribosome biogenesis protein RPF2 homolog</fullName>
    </alternativeName>
</protein>
<dbReference type="GO" id="GO:0000463">
    <property type="term" value="P:maturation of LSU-rRNA from tricistronic rRNA transcript (SSU-rRNA, 5.8S rRNA, LSU-rRNA)"/>
    <property type="evidence" value="ECO:0007669"/>
    <property type="project" value="TreeGrafter"/>
</dbReference>
<evidence type="ECO:0000313" key="8">
    <source>
        <dbReference type="EMBL" id="KAG6375782.1"/>
    </source>
</evidence>
<feature type="domain" description="Brix" evidence="7">
    <location>
        <begin position="26"/>
        <end position="185"/>
    </location>
</feature>
<dbReference type="GO" id="GO:0019843">
    <property type="term" value="F:rRNA binding"/>
    <property type="evidence" value="ECO:0007669"/>
    <property type="project" value="UniProtKB-UniRule"/>
</dbReference>
<keyword evidence="6" id="KW-0812">Transmembrane</keyword>
<dbReference type="Proteomes" id="UP000683000">
    <property type="component" value="Unassembled WGS sequence"/>
</dbReference>
<comment type="subcellular location">
    <subcellularLocation>
        <location evidence="1 4">Nucleus</location>
        <location evidence="1 4">Nucleolus</location>
    </subcellularLocation>
</comment>
<dbReference type="GO" id="GO:0005730">
    <property type="term" value="C:nucleolus"/>
    <property type="evidence" value="ECO:0007669"/>
    <property type="project" value="UniProtKB-SubCell"/>
</dbReference>
<feature type="region of interest" description="Disordered" evidence="5">
    <location>
        <begin position="621"/>
        <end position="681"/>
    </location>
</feature>
<dbReference type="GO" id="GO:0000027">
    <property type="term" value="P:ribosomal large subunit assembly"/>
    <property type="evidence" value="ECO:0007669"/>
    <property type="project" value="InterPro"/>
</dbReference>
<name>A0A8I2YQV4_9AGAM</name>
<feature type="compositionally biased region" description="Polar residues" evidence="5">
    <location>
        <begin position="561"/>
        <end position="583"/>
    </location>
</feature>
<accession>A0A8I2YQV4</accession>
<gene>
    <name evidence="8" type="ORF">JVT61DRAFT_2632</name>
</gene>
<evidence type="ECO:0000256" key="6">
    <source>
        <dbReference type="SAM" id="Phobius"/>
    </source>
</evidence>
<feature type="region of interest" description="Disordered" evidence="5">
    <location>
        <begin position="544"/>
        <end position="599"/>
    </location>
</feature>
<dbReference type="OrthoDB" id="407658at2759"/>
<feature type="region of interest" description="Disordered" evidence="5">
    <location>
        <begin position="394"/>
        <end position="416"/>
    </location>
</feature>
<feature type="region of interest" description="Disordered" evidence="5">
    <location>
        <begin position="463"/>
        <end position="521"/>
    </location>
</feature>
<evidence type="ECO:0000259" key="7">
    <source>
        <dbReference type="PROSITE" id="PS50833"/>
    </source>
</evidence>
<comment type="similarity">
    <text evidence="2 4">Belongs to the RPF2 family.</text>
</comment>
<evidence type="ECO:0000256" key="4">
    <source>
        <dbReference type="RuleBase" id="RU367086"/>
    </source>
</evidence>